<dbReference type="STRING" id="103372.F4WBH5"/>
<proteinExistence type="predicted"/>
<accession>F4WBH5</accession>
<reference evidence="3" key="1">
    <citation type="submission" date="2011-02" db="EMBL/GenBank/DDBJ databases">
        <title>The genome of the leaf-cutting ant Acromyrmex echinatior suggests key adaptations to social evolution and fungus farming.</title>
        <authorList>
            <person name="Nygaard S."/>
            <person name="Zhang G."/>
        </authorList>
    </citation>
    <scope>NUCLEOTIDE SEQUENCE</scope>
</reference>
<dbReference type="EMBL" id="GL888063">
    <property type="protein sequence ID" value="EGI68454.1"/>
    <property type="molecule type" value="Genomic_DNA"/>
</dbReference>
<organism evidence="4">
    <name type="scientific">Acromyrmex echinatior</name>
    <name type="common">Panamanian leafcutter ant</name>
    <name type="synonym">Acromyrmex octospinosus echinatior</name>
    <dbReference type="NCBI Taxonomy" id="103372"/>
    <lineage>
        <taxon>Eukaryota</taxon>
        <taxon>Metazoa</taxon>
        <taxon>Ecdysozoa</taxon>
        <taxon>Arthropoda</taxon>
        <taxon>Hexapoda</taxon>
        <taxon>Insecta</taxon>
        <taxon>Pterygota</taxon>
        <taxon>Neoptera</taxon>
        <taxon>Endopterygota</taxon>
        <taxon>Hymenoptera</taxon>
        <taxon>Apocrita</taxon>
        <taxon>Aculeata</taxon>
        <taxon>Formicoidea</taxon>
        <taxon>Formicidae</taxon>
        <taxon>Myrmicinae</taxon>
        <taxon>Acromyrmex</taxon>
    </lineage>
</organism>
<gene>
    <name evidence="3" type="ORF">G5I_02887</name>
</gene>
<keyword evidence="2" id="KW-0732">Signal</keyword>
<dbReference type="InParanoid" id="F4WBH5"/>
<evidence type="ECO:0000313" key="4">
    <source>
        <dbReference type="Proteomes" id="UP000007755"/>
    </source>
</evidence>
<keyword evidence="4" id="KW-1185">Reference proteome</keyword>
<name>F4WBH5_ACREC</name>
<evidence type="ECO:0000256" key="2">
    <source>
        <dbReference type="SAM" id="SignalP"/>
    </source>
</evidence>
<feature type="signal peptide" evidence="2">
    <location>
        <begin position="1"/>
        <end position="18"/>
    </location>
</feature>
<evidence type="ECO:0000313" key="3">
    <source>
        <dbReference type="EMBL" id="EGI68454.1"/>
    </source>
</evidence>
<evidence type="ECO:0000256" key="1">
    <source>
        <dbReference type="SAM" id="MobiDB-lite"/>
    </source>
</evidence>
<sequence>MRIAWILSLVMAPLLVLGSPPGNTIREGGIKIGNRGTVSKGVNVGRGNSAVRIGEGSRLSNSTRQRSFPTTTTTTTTPTRFTPQSSVGNNYNITDLKVGMMVPYKSFGVREYTRAVTTAINTLQRSTRGPRLGLFQRYDLHVKIAMKELTPSPTDSVNDSERVDIHLFSKDPIDVGGNYLERIKFMKNRNWAEMGCFHAAALRRKKKRRRAQFCHVNHVGKAGRQPGAACSHIITRHTTHCHVPRFIITSRASSMNTLADKWSYYCRKS</sequence>
<feature type="region of interest" description="Disordered" evidence="1">
    <location>
        <begin position="55"/>
        <end position="84"/>
    </location>
</feature>
<dbReference type="Proteomes" id="UP000007755">
    <property type="component" value="Unassembled WGS sequence"/>
</dbReference>
<feature type="chain" id="PRO_5003322894" evidence="2">
    <location>
        <begin position="19"/>
        <end position="269"/>
    </location>
</feature>
<feature type="compositionally biased region" description="Low complexity" evidence="1">
    <location>
        <begin position="62"/>
        <end position="84"/>
    </location>
</feature>
<dbReference type="OrthoDB" id="5984008at2759"/>
<dbReference type="AlphaFoldDB" id="F4WBH5"/>
<dbReference type="eggNOG" id="ENOG502SFUA">
    <property type="taxonomic scope" value="Eukaryota"/>
</dbReference>
<protein>
    <submittedName>
        <fullName evidence="3">Uncharacterized protein</fullName>
    </submittedName>
</protein>